<protein>
    <submittedName>
        <fullName evidence="1">Uncharacterized protein</fullName>
    </submittedName>
</protein>
<dbReference type="Gramene" id="KZM86876">
    <property type="protein sequence ID" value="KZM86876"/>
    <property type="gene ID" value="DCAR_024010"/>
</dbReference>
<dbReference type="EMBL" id="LNRQ01000007">
    <property type="protein sequence ID" value="KZM86876.1"/>
    <property type="molecule type" value="Genomic_DNA"/>
</dbReference>
<dbReference type="AlphaFoldDB" id="A0A164SZU2"/>
<proteinExistence type="predicted"/>
<organism evidence="1">
    <name type="scientific">Daucus carota subsp. sativus</name>
    <name type="common">Carrot</name>
    <dbReference type="NCBI Taxonomy" id="79200"/>
    <lineage>
        <taxon>Eukaryota</taxon>
        <taxon>Viridiplantae</taxon>
        <taxon>Streptophyta</taxon>
        <taxon>Embryophyta</taxon>
        <taxon>Tracheophyta</taxon>
        <taxon>Spermatophyta</taxon>
        <taxon>Magnoliopsida</taxon>
        <taxon>eudicotyledons</taxon>
        <taxon>Gunneridae</taxon>
        <taxon>Pentapetalae</taxon>
        <taxon>asterids</taxon>
        <taxon>campanulids</taxon>
        <taxon>Apiales</taxon>
        <taxon>Apiaceae</taxon>
        <taxon>Apioideae</taxon>
        <taxon>Scandiceae</taxon>
        <taxon>Daucinae</taxon>
        <taxon>Daucus</taxon>
        <taxon>Daucus sect. Daucus</taxon>
    </lineage>
</organism>
<evidence type="ECO:0000313" key="1">
    <source>
        <dbReference type="EMBL" id="KZM86876.1"/>
    </source>
</evidence>
<reference evidence="1" key="1">
    <citation type="journal article" date="2016" name="Nat. Genet.">
        <title>A high-quality carrot genome assembly provides new insights into carotenoid accumulation and asterid genome evolution.</title>
        <authorList>
            <person name="Iorizzo M."/>
            <person name="Ellison S."/>
            <person name="Senalik D."/>
            <person name="Zeng P."/>
            <person name="Satapoomin P."/>
            <person name="Huang J."/>
            <person name="Bowman M."/>
            <person name="Iovene M."/>
            <person name="Sanseverino W."/>
            <person name="Cavagnaro P."/>
            <person name="Yildiz M."/>
            <person name="Macko-Podgorni A."/>
            <person name="Moranska E."/>
            <person name="Grzebelus E."/>
            <person name="Grzebelus D."/>
            <person name="Ashrafi H."/>
            <person name="Zheng Z."/>
            <person name="Cheng S."/>
            <person name="Spooner D."/>
            <person name="Van Deynze A."/>
            <person name="Simon P."/>
        </authorList>
    </citation>
    <scope>NUCLEOTIDE SEQUENCE [LARGE SCALE GENOMIC DNA]</scope>
    <source>
        <tissue evidence="1">Leaf</tissue>
    </source>
</reference>
<keyword evidence="3" id="KW-1185">Reference proteome</keyword>
<evidence type="ECO:0000313" key="2">
    <source>
        <dbReference type="EMBL" id="WOH08090.1"/>
    </source>
</evidence>
<reference evidence="2" key="2">
    <citation type="submission" date="2022-03" db="EMBL/GenBank/DDBJ databases">
        <title>Draft title - Genomic analysis of global carrot germplasm unveils the trajectory of domestication and the origin of high carotenoid orange carrot.</title>
        <authorList>
            <person name="Iorizzo M."/>
            <person name="Ellison S."/>
            <person name="Senalik D."/>
            <person name="Macko-Podgorni A."/>
            <person name="Grzebelus D."/>
            <person name="Bostan H."/>
            <person name="Rolling W."/>
            <person name="Curaba J."/>
            <person name="Simon P."/>
        </authorList>
    </citation>
    <scope>NUCLEOTIDE SEQUENCE</scope>
    <source>
        <tissue evidence="2">Leaf</tissue>
    </source>
</reference>
<sequence length="97" mass="11192">MQAKALVDTGNGILIEEGVGEHIKGEKHLEFNLLREYVPPCIEHEQIRRDPTEKEKLEEGGMAFLDDELCDELSYHADCFPNVERKDEDLFMESDIK</sequence>
<accession>A0A164SZU2</accession>
<gene>
    <name evidence="1" type="ORF">DCAR_024010</name>
    <name evidence="2" type="ORF">DCAR_0727527</name>
</gene>
<dbReference type="EMBL" id="CP093349">
    <property type="protein sequence ID" value="WOH08090.1"/>
    <property type="molecule type" value="Genomic_DNA"/>
</dbReference>
<name>A0A164SZU2_DAUCS</name>
<evidence type="ECO:0000313" key="3">
    <source>
        <dbReference type="Proteomes" id="UP000077755"/>
    </source>
</evidence>
<dbReference type="Proteomes" id="UP000077755">
    <property type="component" value="Chromosome 7"/>
</dbReference>